<sequence length="1100" mass="121438">MKDLTKTPVQPAPPGCGRRLLSHLIDERAADGHPRPFASIPISRNAADGYRDVSYAVFANAINRLARWLLDNLGSPATPFEPIVYIAGADLRYHVLNVAAVKAGYIVFLPSPRNSQEAFDSLMAECGAQKLLIEDKPSPAVAMIEKTRSMQKFTIPSLEMLLDPTPVPQIHLEATWEEYRFKPFLQIHSSGSTGIPKLSLDAYQMLDTNEAFGRLGDQRLLVSFPPFHMAGLIYGLAFPCWCDSTVVLPPAAPLTADVVNEIHLQAKVDYSALAPSVVTDLAKNPQYLENLSKLKGLGFAGGPLSEATGQLIVPHTVLHAGIGASEWMCAPLLPKTPDEWPYFRFNERQGGYEFRERGEGLYEMCIVRQPEWELAQPVFVNFPDLDEFCSKDLFSKHPTKLGLWKYVSRLDDVIVFSNGEKLNPVTFEGLVTTSPDVKGCVVVGQGRFQAALIIEPGDHNEAEILEKIWPIVERANGPTVKHGRIAKDHVFFTSPGKPLPRAGKGTVQRAAANRLYAEEIEELYSSLQDGQQRGDVRQKKQGILLGSYEEAKSSISAYLCKELDIAGLGDDEDFFAYGLDSLQDINLVRAINTSREVPIDTKLVYDNATVNKLTAALLERNLERYDFNNDSDDEELKESWLAMDEMYDEMTAQIGRTEKRKKLSRKTKNRTVKPVVQPDGGTTAWLQVLSMFLVNVNNWGLVNSFGVFQAFYQERYLSDYPASSIAWIGTIQGALLLIVGVISGPLFDRGYFKTTLTLGSVGLVFALMMLSLSKEYYQIMLTQGVLLGVCEGLLYIPSVALVPVWFKKNRGLAVGLSTGGGSIGGVIYPAMFYRLLEEVGFAWAVRIMGFIALATLGCAILLSKPLSPRSPRQLVDMSSFRDVSYLAFIASAFLLLAGMFVPFFLATIYSASVLQTTTPISFYVISILNAAQFLGRVLPAWASDYKHSMFGPEAWQFTGELALGIMGFCWAGVHNLGGYIPWLIIYGFLSGFALTLPAIVLPYICPNLAVYGTRIGMLYAIAGIGFLISTPIATAANTASGGFLGSQMWTGATCVGASLLFLVTAFEARKRRLLYEMGKRERRLLRRKGRKLRLEDVEKA</sequence>
<organism evidence="6 7">
    <name type="scientific">Zasmidium cellare</name>
    <name type="common">Wine cellar mold</name>
    <name type="synonym">Racodium cellare</name>
    <dbReference type="NCBI Taxonomy" id="395010"/>
    <lineage>
        <taxon>Eukaryota</taxon>
        <taxon>Fungi</taxon>
        <taxon>Dikarya</taxon>
        <taxon>Ascomycota</taxon>
        <taxon>Pezizomycotina</taxon>
        <taxon>Dothideomycetes</taxon>
        <taxon>Dothideomycetidae</taxon>
        <taxon>Mycosphaerellales</taxon>
        <taxon>Mycosphaerellaceae</taxon>
        <taxon>Zasmidium</taxon>
    </lineage>
</organism>
<evidence type="ECO:0000256" key="3">
    <source>
        <dbReference type="ARBA" id="ARBA00022553"/>
    </source>
</evidence>
<feature type="transmembrane region" description="Helical" evidence="4">
    <location>
        <begin position="754"/>
        <end position="773"/>
    </location>
</feature>
<feature type="transmembrane region" description="Helical" evidence="4">
    <location>
        <begin position="785"/>
        <end position="806"/>
    </location>
</feature>
<feature type="transmembrane region" description="Helical" evidence="4">
    <location>
        <begin position="920"/>
        <end position="942"/>
    </location>
</feature>
<keyword evidence="2" id="KW-0596">Phosphopantetheine</keyword>
<evidence type="ECO:0000259" key="5">
    <source>
        <dbReference type="PROSITE" id="PS50075"/>
    </source>
</evidence>
<dbReference type="InterPro" id="IPR011701">
    <property type="entry name" value="MFS"/>
</dbReference>
<comment type="caution">
    <text evidence="6">The sequence shown here is derived from an EMBL/GenBank/DDBJ whole genome shotgun (WGS) entry which is preliminary data.</text>
</comment>
<dbReference type="Gene3D" id="3.40.50.12780">
    <property type="entry name" value="N-terminal domain of ligase-like"/>
    <property type="match status" value="1"/>
</dbReference>
<dbReference type="Gene3D" id="1.20.1250.20">
    <property type="entry name" value="MFS general substrate transporter like domains"/>
    <property type="match status" value="1"/>
</dbReference>
<protein>
    <recommendedName>
        <fullName evidence="5">Carrier domain-containing protein</fullName>
    </recommendedName>
</protein>
<evidence type="ECO:0000256" key="2">
    <source>
        <dbReference type="ARBA" id="ARBA00022450"/>
    </source>
</evidence>
<dbReference type="SUPFAM" id="SSF47336">
    <property type="entry name" value="ACP-like"/>
    <property type="match status" value="1"/>
</dbReference>
<evidence type="ECO:0000256" key="4">
    <source>
        <dbReference type="SAM" id="Phobius"/>
    </source>
</evidence>
<dbReference type="SUPFAM" id="SSF103473">
    <property type="entry name" value="MFS general substrate transporter"/>
    <property type="match status" value="1"/>
</dbReference>
<dbReference type="InterPro" id="IPR036259">
    <property type="entry name" value="MFS_trans_sf"/>
</dbReference>
<proteinExistence type="predicted"/>
<dbReference type="InterPro" id="IPR036736">
    <property type="entry name" value="ACP-like_sf"/>
</dbReference>
<dbReference type="SUPFAM" id="SSF56801">
    <property type="entry name" value="Acetyl-CoA synthetase-like"/>
    <property type="match status" value="1"/>
</dbReference>
<evidence type="ECO:0000256" key="1">
    <source>
        <dbReference type="ARBA" id="ARBA00004141"/>
    </source>
</evidence>
<dbReference type="PANTHER" id="PTHR43439">
    <property type="entry name" value="PHENYLACETATE-COENZYME A LIGASE"/>
    <property type="match status" value="1"/>
</dbReference>
<feature type="transmembrane region" description="Helical" evidence="4">
    <location>
        <begin position="841"/>
        <end position="862"/>
    </location>
</feature>
<keyword evidence="4" id="KW-0812">Transmembrane</keyword>
<dbReference type="Pfam" id="PF23562">
    <property type="entry name" value="AMP-binding_C_3"/>
    <property type="match status" value="1"/>
</dbReference>
<dbReference type="InterPro" id="IPR020806">
    <property type="entry name" value="PKS_PP-bd"/>
</dbReference>
<accession>A0ABR0E8V9</accession>
<comment type="subcellular location">
    <subcellularLocation>
        <location evidence="1">Membrane</location>
        <topology evidence="1">Multi-pass membrane protein</topology>
    </subcellularLocation>
</comment>
<dbReference type="Pfam" id="PF00501">
    <property type="entry name" value="AMP-binding"/>
    <property type="match status" value="1"/>
</dbReference>
<dbReference type="Pfam" id="PF00550">
    <property type="entry name" value="PP-binding"/>
    <property type="match status" value="1"/>
</dbReference>
<keyword evidence="3" id="KW-0597">Phosphoprotein</keyword>
<feature type="transmembrane region" description="Helical" evidence="4">
    <location>
        <begin position="883"/>
        <end position="908"/>
    </location>
</feature>
<dbReference type="CDD" id="cd17352">
    <property type="entry name" value="MFS_MCT_SLC16"/>
    <property type="match status" value="1"/>
</dbReference>
<feature type="transmembrane region" description="Helical" evidence="4">
    <location>
        <begin position="1016"/>
        <end position="1036"/>
    </location>
</feature>
<feature type="domain" description="Carrier" evidence="5">
    <location>
        <begin position="546"/>
        <end position="621"/>
    </location>
</feature>
<dbReference type="InterPro" id="IPR051414">
    <property type="entry name" value="Adenylate-forming_Reductase"/>
</dbReference>
<dbReference type="Pfam" id="PF07690">
    <property type="entry name" value="MFS_1"/>
    <property type="match status" value="1"/>
</dbReference>
<dbReference type="SMART" id="SM00823">
    <property type="entry name" value="PKS_PP"/>
    <property type="match status" value="1"/>
</dbReference>
<dbReference type="InterPro" id="IPR009081">
    <property type="entry name" value="PP-bd_ACP"/>
</dbReference>
<dbReference type="Proteomes" id="UP001305779">
    <property type="component" value="Unassembled WGS sequence"/>
</dbReference>
<feature type="transmembrane region" description="Helical" evidence="4">
    <location>
        <begin position="954"/>
        <end position="973"/>
    </location>
</feature>
<keyword evidence="4" id="KW-1133">Transmembrane helix</keyword>
<dbReference type="EMBL" id="JAXOVC010000008">
    <property type="protein sequence ID" value="KAK4497665.1"/>
    <property type="molecule type" value="Genomic_DNA"/>
</dbReference>
<reference evidence="6 7" key="1">
    <citation type="journal article" date="2023" name="G3 (Bethesda)">
        <title>A chromosome-level genome assembly of Zasmidium syzygii isolated from banana leaves.</title>
        <authorList>
            <person name="van Westerhoven A.C."/>
            <person name="Mehrabi R."/>
            <person name="Talebi R."/>
            <person name="Steentjes M.B.F."/>
            <person name="Corcolon B."/>
            <person name="Chong P.A."/>
            <person name="Kema G.H.J."/>
            <person name="Seidl M.F."/>
        </authorList>
    </citation>
    <scope>NUCLEOTIDE SEQUENCE [LARGE SCALE GENOMIC DNA]</scope>
    <source>
        <strain evidence="6 7">P124</strain>
    </source>
</reference>
<keyword evidence="4" id="KW-0472">Membrane</keyword>
<dbReference type="InterPro" id="IPR000873">
    <property type="entry name" value="AMP-dep_synth/lig_dom"/>
</dbReference>
<feature type="transmembrane region" description="Helical" evidence="4">
    <location>
        <begin position="1048"/>
        <end position="1068"/>
    </location>
</feature>
<dbReference type="PROSITE" id="PS50075">
    <property type="entry name" value="CARRIER"/>
    <property type="match status" value="1"/>
</dbReference>
<feature type="transmembrane region" description="Helical" evidence="4">
    <location>
        <begin position="979"/>
        <end position="1004"/>
    </location>
</feature>
<dbReference type="PANTHER" id="PTHR43439:SF2">
    <property type="entry name" value="ENZYME, PUTATIVE (JCVI)-RELATED"/>
    <property type="match status" value="1"/>
</dbReference>
<gene>
    <name evidence="6" type="ORF">PRZ48_010318</name>
</gene>
<evidence type="ECO:0000313" key="7">
    <source>
        <dbReference type="Proteomes" id="UP001305779"/>
    </source>
</evidence>
<feature type="transmembrane region" description="Helical" evidence="4">
    <location>
        <begin position="813"/>
        <end position="835"/>
    </location>
</feature>
<dbReference type="InterPro" id="IPR042099">
    <property type="entry name" value="ANL_N_sf"/>
</dbReference>
<name>A0ABR0E8V9_ZASCE</name>
<evidence type="ECO:0000313" key="6">
    <source>
        <dbReference type="EMBL" id="KAK4497665.1"/>
    </source>
</evidence>
<dbReference type="Gene3D" id="1.10.1200.10">
    <property type="entry name" value="ACP-like"/>
    <property type="match status" value="1"/>
</dbReference>
<feature type="transmembrane region" description="Helical" evidence="4">
    <location>
        <begin position="725"/>
        <end position="747"/>
    </location>
</feature>
<keyword evidence="7" id="KW-1185">Reference proteome</keyword>